<feature type="transmembrane region" description="Helical" evidence="1">
    <location>
        <begin position="137"/>
        <end position="163"/>
    </location>
</feature>
<keyword evidence="1" id="KW-1133">Transmembrane helix</keyword>
<gene>
    <name evidence="2" type="ORF">GX950_03465</name>
</gene>
<dbReference type="AlphaFoldDB" id="A0A7K4C001"/>
<dbReference type="Proteomes" id="UP000526302">
    <property type="component" value="Unassembled WGS sequence"/>
</dbReference>
<keyword evidence="1" id="KW-0472">Membrane</keyword>
<name>A0A7K4C001_9ARCH</name>
<feature type="transmembrane region" description="Helical" evidence="1">
    <location>
        <begin position="784"/>
        <end position="806"/>
    </location>
</feature>
<evidence type="ECO:0000313" key="2">
    <source>
        <dbReference type="EMBL" id="NMA44840.1"/>
    </source>
</evidence>
<protein>
    <recommendedName>
        <fullName evidence="4">Type II secretion system protein GspF domain-containing protein</fullName>
    </recommendedName>
</protein>
<dbReference type="EMBL" id="JAAZKV010000028">
    <property type="protein sequence ID" value="NMA44840.1"/>
    <property type="molecule type" value="Genomic_DNA"/>
</dbReference>
<keyword evidence="1" id="KW-0812">Transmembrane</keyword>
<feature type="transmembrane region" description="Helical" evidence="1">
    <location>
        <begin position="389"/>
        <end position="409"/>
    </location>
</feature>
<evidence type="ECO:0000313" key="3">
    <source>
        <dbReference type="Proteomes" id="UP000526302"/>
    </source>
</evidence>
<evidence type="ECO:0000256" key="1">
    <source>
        <dbReference type="SAM" id="Phobius"/>
    </source>
</evidence>
<sequence length="809" mass="89817">MARKISQKDFGMNQGPTLSPGQIYRGITTVSEDFDGETKSVIEPDPEFVKYCKGMRARFPEFAKDAVFPEKHAEAVRFLGWRLSAGDFFAAIKGSFVLALIPAVIFLILVFVFGVGIEFGDFSTEELFGMTPFLTNLFGADTAAIIFFGLVFFVATIIGLFIYSIYNIPIIAAEDEKNKALTYVPEMIGYMIMSMKLVPNLEKAIEFSAKHGRGKVATDFKRLIWDFQIGVYSSVSEGLDALAYRWGAYSTELKESLMKIRASVMEPIESNRYQLLDKTMLEVLNSVKSKMEDYARSLNQPSIMLFYLGILLPLILIIILPVGSAFSGAPFAQPIILIMIYCVAIPFVAFSFAKKVIKQRPPTYEPPMINDDYPELPKKWQMSIMGIKLDARVGAIGILIIGFIVSLIISTQGIPPLILLNTSDEYNPPMQLLGPDKSIEELLVQEFKEKDYFGKSTNLIFFDYIVVEEGSYYKELISQGVDPISAKAKVSSDYLKFTSDPKTDPSRLILLSGMMLTITLAACFLLYYRNIYKRKSQLAIIAMEDEFKESMYVIASRMGENKPVENALKSAKNFLPNLVISQRIFGKTVENIELMGLSLENAIFDPIYGSMKNIPSKTLDTAMRLLVDSVNLGVEVASRTLMSLSLQMENMDKVNKSLKNMVSDVTATMTTMAIFIGPMVLGITVALQKVVMTTLASVVADPSFENMSGFDSSSIADFTGTSAINVDSLFKIDATTFQTFATPTIFFIIIAIYVIEIVIILLYFTTKIKEDNDLLFRINLATSLPIAVAVFVITVIIANTAISLVMGGG</sequence>
<feature type="transmembrane region" description="Helical" evidence="1">
    <location>
        <begin position="508"/>
        <end position="528"/>
    </location>
</feature>
<feature type="transmembrane region" description="Helical" evidence="1">
    <location>
        <begin position="305"/>
        <end position="326"/>
    </location>
</feature>
<feature type="transmembrane region" description="Helical" evidence="1">
    <location>
        <begin position="665"/>
        <end position="687"/>
    </location>
</feature>
<feature type="transmembrane region" description="Helical" evidence="1">
    <location>
        <begin position="332"/>
        <end position="353"/>
    </location>
</feature>
<proteinExistence type="predicted"/>
<reference evidence="2 3" key="1">
    <citation type="journal article" date="2020" name="Biotechnol. Biofuels">
        <title>New insights from the biogas microbiome by comprehensive genome-resolved metagenomics of nearly 1600 species originating from multiple anaerobic digesters.</title>
        <authorList>
            <person name="Campanaro S."/>
            <person name="Treu L."/>
            <person name="Rodriguez-R L.M."/>
            <person name="Kovalovszki A."/>
            <person name="Ziels R.M."/>
            <person name="Maus I."/>
            <person name="Zhu X."/>
            <person name="Kougias P.G."/>
            <person name="Basile A."/>
            <person name="Luo G."/>
            <person name="Schluter A."/>
            <person name="Konstantinidis K.T."/>
            <person name="Angelidaki I."/>
        </authorList>
    </citation>
    <scope>NUCLEOTIDE SEQUENCE [LARGE SCALE GENOMIC DNA]</scope>
    <source>
        <strain evidence="2">AS22ysBPME_79</strain>
    </source>
</reference>
<feature type="transmembrane region" description="Helical" evidence="1">
    <location>
        <begin position="745"/>
        <end position="764"/>
    </location>
</feature>
<comment type="caution">
    <text evidence="2">The sequence shown here is derived from an EMBL/GenBank/DDBJ whole genome shotgun (WGS) entry which is preliminary data.</text>
</comment>
<organism evidence="2 3">
    <name type="scientific">Candidatus Iainarchaeum sp</name>
    <dbReference type="NCBI Taxonomy" id="3101447"/>
    <lineage>
        <taxon>Archaea</taxon>
        <taxon>Candidatus Iainarchaeota</taxon>
        <taxon>Candidatus Iainarchaeia</taxon>
        <taxon>Candidatus Iainarchaeales</taxon>
        <taxon>Candidatus Iainarchaeaceae</taxon>
        <taxon>Candidatus Iainarchaeum</taxon>
    </lineage>
</organism>
<evidence type="ECO:0008006" key="4">
    <source>
        <dbReference type="Google" id="ProtNLM"/>
    </source>
</evidence>
<accession>A0A7K4C001</accession>
<feature type="transmembrane region" description="Helical" evidence="1">
    <location>
        <begin position="96"/>
        <end position="117"/>
    </location>
</feature>